<dbReference type="Gene3D" id="2.40.50.90">
    <property type="match status" value="5"/>
</dbReference>
<evidence type="ECO:0000256" key="2">
    <source>
        <dbReference type="ARBA" id="ARBA00022771"/>
    </source>
</evidence>
<dbReference type="InterPro" id="IPR038765">
    <property type="entry name" value="Papain-like_cys_pep_sf"/>
</dbReference>
<dbReference type="CDD" id="cd22744">
    <property type="entry name" value="OTU"/>
    <property type="match status" value="1"/>
</dbReference>
<dbReference type="EMBL" id="CAIIXF020000011">
    <property type="protein sequence ID" value="CAH1798877.1"/>
    <property type="molecule type" value="Genomic_DNA"/>
</dbReference>
<feature type="compositionally biased region" description="Basic and acidic residues" evidence="5">
    <location>
        <begin position="936"/>
        <end position="947"/>
    </location>
</feature>
<feature type="domain" description="Tudor" evidence="8">
    <location>
        <begin position="995"/>
        <end position="1054"/>
    </location>
</feature>
<evidence type="ECO:0000313" key="10">
    <source>
        <dbReference type="EMBL" id="CAH1798876.1"/>
    </source>
</evidence>
<dbReference type="InterPro" id="IPR001841">
    <property type="entry name" value="Znf_RING"/>
</dbReference>
<evidence type="ECO:0000259" key="9">
    <source>
        <dbReference type="PROSITE" id="PS50802"/>
    </source>
</evidence>
<gene>
    <name evidence="10" type="ORF">OFUS_LOCUS22957</name>
</gene>
<evidence type="ECO:0000256" key="5">
    <source>
        <dbReference type="SAM" id="MobiDB-lite"/>
    </source>
</evidence>
<feature type="domain" description="OTU" evidence="9">
    <location>
        <begin position="1360"/>
        <end position="1488"/>
    </location>
</feature>
<feature type="compositionally biased region" description="Polar residues" evidence="5">
    <location>
        <begin position="894"/>
        <end position="921"/>
    </location>
</feature>
<feature type="compositionally biased region" description="Polar residues" evidence="5">
    <location>
        <begin position="1176"/>
        <end position="1216"/>
    </location>
</feature>
<dbReference type="SMART" id="SM00184">
    <property type="entry name" value="RING"/>
    <property type="match status" value="1"/>
</dbReference>
<dbReference type="PROSITE" id="PS50802">
    <property type="entry name" value="OTU"/>
    <property type="match status" value="1"/>
</dbReference>
<name>A0A8S4PYZ6_OWEFU</name>
<dbReference type="InterPro" id="IPR017907">
    <property type="entry name" value="Znf_RING_CS"/>
</dbReference>
<dbReference type="PROSITE" id="PS50304">
    <property type="entry name" value="TUDOR"/>
    <property type="match status" value="5"/>
</dbReference>
<dbReference type="SUPFAM" id="SSF63748">
    <property type="entry name" value="Tudor/PWWP/MBT"/>
    <property type="match status" value="5"/>
</dbReference>
<feature type="domain" description="Tudor" evidence="8">
    <location>
        <begin position="1547"/>
        <end position="1605"/>
    </location>
</feature>
<dbReference type="PANTHER" id="PTHR16442">
    <property type="entry name" value="RING FINGER PROTEIN 17"/>
    <property type="match status" value="1"/>
</dbReference>
<feature type="domain" description="Tudor" evidence="8">
    <location>
        <begin position="510"/>
        <end position="578"/>
    </location>
</feature>
<dbReference type="InterPro" id="IPR003323">
    <property type="entry name" value="OTU_dom"/>
</dbReference>
<keyword evidence="1" id="KW-0479">Metal-binding</keyword>
<dbReference type="Gene3D" id="3.30.40.10">
    <property type="entry name" value="Zinc/RING finger domain, C3HC4 (zinc finger)"/>
    <property type="match status" value="1"/>
</dbReference>
<keyword evidence="3" id="KW-0862">Zinc</keyword>
<dbReference type="GO" id="GO:0008270">
    <property type="term" value="F:zinc ion binding"/>
    <property type="evidence" value="ECO:0007669"/>
    <property type="project" value="UniProtKB-KW"/>
</dbReference>
<organism evidence="10 11">
    <name type="scientific">Owenia fusiformis</name>
    <name type="common">Polychaete worm</name>
    <dbReference type="NCBI Taxonomy" id="6347"/>
    <lineage>
        <taxon>Eukaryota</taxon>
        <taxon>Metazoa</taxon>
        <taxon>Spiralia</taxon>
        <taxon>Lophotrochozoa</taxon>
        <taxon>Annelida</taxon>
        <taxon>Polychaeta</taxon>
        <taxon>Sedentaria</taxon>
        <taxon>Canalipalpata</taxon>
        <taxon>Sabellida</taxon>
        <taxon>Oweniida</taxon>
        <taxon>Oweniidae</taxon>
        <taxon>Owenia</taxon>
    </lineage>
</organism>
<dbReference type="Pfam" id="PF13445">
    <property type="entry name" value="zf-RING_UBOX"/>
    <property type="match status" value="1"/>
</dbReference>
<accession>A0A8S4PYZ6</accession>
<evidence type="ECO:0000256" key="3">
    <source>
        <dbReference type="ARBA" id="ARBA00022833"/>
    </source>
</evidence>
<dbReference type="SUPFAM" id="SSF57845">
    <property type="entry name" value="B-box zinc-binding domain"/>
    <property type="match status" value="1"/>
</dbReference>
<reference evidence="10" key="1">
    <citation type="submission" date="2022-03" db="EMBL/GenBank/DDBJ databases">
        <authorList>
            <person name="Martin C."/>
        </authorList>
    </citation>
    <scope>NUCLEOTIDE SEQUENCE</scope>
</reference>
<feature type="region of interest" description="Disordered" evidence="5">
    <location>
        <begin position="1146"/>
        <end position="1282"/>
    </location>
</feature>
<dbReference type="Pfam" id="PF02338">
    <property type="entry name" value="OTU"/>
    <property type="match status" value="1"/>
</dbReference>
<dbReference type="EMBL" id="CAIIXF020000011">
    <property type="protein sequence ID" value="CAH1798876.1"/>
    <property type="molecule type" value="Genomic_DNA"/>
</dbReference>
<dbReference type="CDD" id="cd19757">
    <property type="entry name" value="Bbox1"/>
    <property type="match status" value="1"/>
</dbReference>
<dbReference type="CDD" id="cd19756">
    <property type="entry name" value="Bbox2"/>
    <property type="match status" value="1"/>
</dbReference>
<protein>
    <recommendedName>
        <fullName evidence="12">RING finger protein 17</fullName>
    </recommendedName>
</protein>
<dbReference type="SMART" id="SM00333">
    <property type="entry name" value="TUDOR"/>
    <property type="match status" value="5"/>
</dbReference>
<feature type="domain" description="B box-type" evidence="7">
    <location>
        <begin position="114"/>
        <end position="161"/>
    </location>
</feature>
<dbReference type="Gene3D" id="3.90.70.80">
    <property type="match status" value="1"/>
</dbReference>
<evidence type="ECO:0000256" key="1">
    <source>
        <dbReference type="ARBA" id="ARBA00022723"/>
    </source>
</evidence>
<dbReference type="InterPro" id="IPR002999">
    <property type="entry name" value="Tudor"/>
</dbReference>
<dbReference type="InterPro" id="IPR027370">
    <property type="entry name" value="Znf-RING_euk"/>
</dbReference>
<dbReference type="PROSITE" id="PS50089">
    <property type="entry name" value="ZF_RING_2"/>
    <property type="match status" value="1"/>
</dbReference>
<evidence type="ECO:0000259" key="6">
    <source>
        <dbReference type="PROSITE" id="PS50089"/>
    </source>
</evidence>
<evidence type="ECO:0008006" key="12">
    <source>
        <dbReference type="Google" id="ProtNLM"/>
    </source>
</evidence>
<evidence type="ECO:0000256" key="4">
    <source>
        <dbReference type="PROSITE-ProRule" id="PRU00024"/>
    </source>
</evidence>
<feature type="domain" description="Tudor" evidence="8">
    <location>
        <begin position="740"/>
        <end position="799"/>
    </location>
</feature>
<keyword evidence="2 4" id="KW-0863">Zinc-finger</keyword>
<evidence type="ECO:0000259" key="7">
    <source>
        <dbReference type="PROSITE" id="PS50119"/>
    </source>
</evidence>
<feature type="domain" description="B box-type" evidence="7">
    <location>
        <begin position="168"/>
        <end position="210"/>
    </location>
</feature>
<sequence>MQKSPACPTCYNIFGAKDNRAQGNRTPLLLRCGHTFCEGCIVKLAKLKNNVVQCPTCQKDTPLKDGVNSLWPDIYVLGLLSINKRYSVDHELKLAPAGMIKVPQKKKPDNCQQSEIQPCTECNINSATCRCLKCDCIFCGVCFDRVHSHSKALQKHKAVSIGAEGAIMTEKFCSEHNDRPIEYFCEDDDSSICSHCVIVGAHKGHAISSMEEKNRLALDMLEPAMGIASAIHKRLKVSEKKLSSAIPDIRIEMSQLIDDVKTQFQMLHGALQAREVVLIDQIESIFMAETAPLEEMKVKLSEEIRDMSVTLGESYKALHNDKHVFMNANTILEKLNSVKTFPCHVMSTDDSQDIKLTFDDTLLKALESHGTIESDTNPRFKIVTLNEVPEEESEDNESEVADTADTESVMSGISGTSGAASAIIDDVIEDDTSDSSSATGSHIAHRKTLGKRPQKLLSFLRQELVYVTHIKNPCNFVIQRVADGDRLRSLSRLMNKWCESLEARGHIPNTVEPDDLVLAKYNADNNWYRARVKRLTTDPANMENYSSNMVEVYYVDYGNSETVAVSRLRTIQKKFLKVQELAVNCSLVDIVPPDKASNWSSEASEEFAKMIAEKPMLMTVINHANSVMYVDLSKPPNEDIEDDRPVSVRDALVFLELAVFLSEASVEIPGRPSSFPVRKYLTPELPNIGEKIDAHISHVVHPDQFYAQLIGDEAVYLAQMMNDLQTTYNKDRGDLWSIFCPQRNMICVCQFSEDNLWYRAKVTMLPGRRRVEVQYVDFGNVETVSYYKLKKILDSFLILPTQAIQCSLADVRPLDKSNGWSMAAIDWFGNADKRKLRIEIVGVKQGNILEVVLYDASNPHVEEICINSELVRHDLAISTGPRSLPADPLPENLIQESPSLSNHIDSPITTTSHHASVSPPRQITKPKEATPTPKEMSPERKKAPDRKMSKAVKVSHCESPSELYVQLATAGEDGLDELMSGLQSEFEGSDYNPVSWHEMEFCAARYSVDTLWYRAQIRKILPDNQIEVFMVDYGYIDTLPLTETRVLANSDDQPHCFCIRCHLSDICAAGDKNSWSRTACEALGDVVRANPELYIVNKNEMLGDSLAVDLQVEEKIEGDALTPSTVEYISVSKVLVEKGLAIPIRRKSPESPSMPTTPDPSTASVQPFSSSQFQPDTDNQPTTPSLQPNTPSLQPTIPSPTNEETNHAIDTSNAGGDNNILIDKERSPENIKAETKNRQGDSGIVIEDPELSAQQSLSSGLSVEEDSSEAPSESSKPTPDMVNGIVDVEDPYQVIKYLPAPVPKSNLLEKVVPTYVGSDGTIFLHEVKPEEDPEGRIGYLLQESTPEKIVQDHYIAKQNRHRFMIPRDGNCLYRAFSEGIFKDQTEHMAMRKTVVNNVLDRWDDIAHLMGMSKEQYADDMAKEGTYGGEPEIHVICWAYNITAIVHFGGFKYPVQTRRYGEGQRGEVEVAYLSDGKIDGGHYDLVLKHRRPRNEIYEKWREERVRELKKERSYSDVTIYDDSILDQLMNHLQDMYNTSEIDYDITIPWQIGQACVARFTDDQSWYRAKITNVFEDAVQVLYIDFGNSERLSLQNLRRKVIMAEIPQFTLECKLHGIVPITSDGQWSTEVLTFIHDEIVNNDCTIMIKGEPKYGEPLEVDLVLPNQQDLGEFLCFTSKAMKNEYYEAYLSTVSPSFSKVDVPDLTEVVFPYEPMPLPDVGDLFKVSVTNMGTTPTQVSIQHCLEPHTDDPNKKEFNSQLEQLEQMAVLLNSHAPTADPLDIDDIHIGTACLGQYTVDDCWYRTEVLAKETVGEETRILALYVDYGTVETITIDRIRTISWEYRMLPAQSMRCEIKGLVPPGGASTWLPAAVETMSECIALEPQIACIKDILEGKRPLIELYKPPAEVGPDGLPLDGSRGLQYSYKPLLDCGIAVLKEE</sequence>
<dbReference type="InterPro" id="IPR035437">
    <property type="entry name" value="SNase_OB-fold_sf"/>
</dbReference>
<evidence type="ECO:0000259" key="8">
    <source>
        <dbReference type="PROSITE" id="PS50304"/>
    </source>
</evidence>
<feature type="compositionally biased region" description="Low complexity" evidence="5">
    <location>
        <begin position="1150"/>
        <end position="1175"/>
    </location>
</feature>
<feature type="compositionally biased region" description="Basic and acidic residues" evidence="5">
    <location>
        <begin position="1222"/>
        <end position="1239"/>
    </location>
</feature>
<dbReference type="InterPro" id="IPR013083">
    <property type="entry name" value="Znf_RING/FYVE/PHD"/>
</dbReference>
<dbReference type="SMART" id="SM00336">
    <property type="entry name" value="BBOX"/>
    <property type="match status" value="2"/>
</dbReference>
<feature type="region of interest" description="Disordered" evidence="5">
    <location>
        <begin position="882"/>
        <end position="947"/>
    </location>
</feature>
<comment type="caution">
    <text evidence="10">The sequence shown here is derived from an EMBL/GenBank/DDBJ whole genome shotgun (WGS) entry which is preliminary data.</text>
</comment>
<feature type="compositionally biased region" description="Low complexity" evidence="5">
    <location>
        <begin position="1251"/>
        <end position="1262"/>
    </location>
</feature>
<dbReference type="Gene3D" id="2.30.30.140">
    <property type="match status" value="5"/>
</dbReference>
<feature type="domain" description="RING-type" evidence="6">
    <location>
        <begin position="7"/>
        <end position="58"/>
    </location>
</feature>
<feature type="region of interest" description="Disordered" evidence="5">
    <location>
        <begin position="387"/>
        <end position="407"/>
    </location>
</feature>
<proteinExistence type="predicted"/>
<dbReference type="OrthoDB" id="5800423at2759"/>
<dbReference type="PROSITE" id="PS50119">
    <property type="entry name" value="ZF_BBOX"/>
    <property type="match status" value="2"/>
</dbReference>
<feature type="compositionally biased region" description="Acidic residues" evidence="5">
    <location>
        <begin position="388"/>
        <end position="405"/>
    </location>
</feature>
<dbReference type="PANTHER" id="PTHR16442:SF1">
    <property type="entry name" value="RING FINGER PROTEIN 17"/>
    <property type="match status" value="1"/>
</dbReference>
<dbReference type="InterPro" id="IPR000315">
    <property type="entry name" value="Znf_B-box"/>
</dbReference>
<evidence type="ECO:0000313" key="11">
    <source>
        <dbReference type="Proteomes" id="UP000749559"/>
    </source>
</evidence>
<dbReference type="FunFam" id="2.30.30.140:FF:000018">
    <property type="entry name" value="Serine/threonine-protein kinase 31"/>
    <property type="match status" value="3"/>
</dbReference>
<dbReference type="SUPFAM" id="SSF54001">
    <property type="entry name" value="Cysteine proteinases"/>
    <property type="match status" value="1"/>
</dbReference>
<dbReference type="Pfam" id="PF00643">
    <property type="entry name" value="zf-B_box"/>
    <property type="match status" value="1"/>
</dbReference>
<keyword evidence="11" id="KW-1185">Reference proteome</keyword>
<dbReference type="Proteomes" id="UP000749559">
    <property type="component" value="Unassembled WGS sequence"/>
</dbReference>
<dbReference type="SUPFAM" id="SSF57850">
    <property type="entry name" value="RING/U-box"/>
    <property type="match status" value="1"/>
</dbReference>
<dbReference type="Pfam" id="PF00567">
    <property type="entry name" value="TUDOR"/>
    <property type="match status" value="5"/>
</dbReference>
<dbReference type="Gene3D" id="3.30.160.60">
    <property type="entry name" value="Classic Zinc Finger"/>
    <property type="match status" value="1"/>
</dbReference>
<feature type="domain" description="Tudor" evidence="8">
    <location>
        <begin position="1782"/>
        <end position="1844"/>
    </location>
</feature>
<dbReference type="PROSITE" id="PS00518">
    <property type="entry name" value="ZF_RING_1"/>
    <property type="match status" value="1"/>
</dbReference>